<dbReference type="InterPro" id="IPR011330">
    <property type="entry name" value="Glyco_hydro/deAcase_b/a-brl"/>
</dbReference>
<dbReference type="GO" id="GO:0005975">
    <property type="term" value="P:carbohydrate metabolic process"/>
    <property type="evidence" value="ECO:0007669"/>
    <property type="project" value="InterPro"/>
</dbReference>
<organism evidence="1 2">
    <name type="scientific">Mesorhizobium denitrificans</name>
    <dbReference type="NCBI Taxonomy" id="2294114"/>
    <lineage>
        <taxon>Bacteria</taxon>
        <taxon>Pseudomonadati</taxon>
        <taxon>Pseudomonadota</taxon>
        <taxon>Alphaproteobacteria</taxon>
        <taxon>Hyphomicrobiales</taxon>
        <taxon>Phyllobacteriaceae</taxon>
        <taxon>Mesorhizobium</taxon>
    </lineage>
</organism>
<dbReference type="EMBL" id="QURN01000021">
    <property type="protein sequence ID" value="RFC63943.1"/>
    <property type="molecule type" value="Genomic_DNA"/>
</dbReference>
<accession>A0A371X3Z6</accession>
<evidence type="ECO:0000313" key="2">
    <source>
        <dbReference type="Proteomes" id="UP000262379"/>
    </source>
</evidence>
<evidence type="ECO:0000313" key="1">
    <source>
        <dbReference type="EMBL" id="RFC63943.1"/>
    </source>
</evidence>
<dbReference type="RefSeq" id="WP_116625644.1">
    <property type="nucleotide sequence ID" value="NZ_QURN01000021.1"/>
</dbReference>
<dbReference type="Proteomes" id="UP000262379">
    <property type="component" value="Unassembled WGS sequence"/>
</dbReference>
<comment type="caution">
    <text evidence="1">The sequence shown here is derived from an EMBL/GenBank/DDBJ whole genome shotgun (WGS) entry which is preliminary data.</text>
</comment>
<reference evidence="2" key="1">
    <citation type="submission" date="2018-08" db="EMBL/GenBank/DDBJ databases">
        <authorList>
            <person name="Im W.T."/>
        </authorList>
    </citation>
    <scope>NUCLEOTIDE SEQUENCE [LARGE SCALE GENOMIC DNA]</scope>
    <source>
        <strain evidence="2">LA-28</strain>
    </source>
</reference>
<dbReference type="Gene3D" id="3.20.20.370">
    <property type="entry name" value="Glycoside hydrolase/deacetylase"/>
    <property type="match status" value="1"/>
</dbReference>
<dbReference type="SUPFAM" id="SSF88713">
    <property type="entry name" value="Glycoside hydrolase/deacetylase"/>
    <property type="match status" value="1"/>
</dbReference>
<sequence length="240" mass="26660">MSDAIWAPLTHALESGIRPKFWLRDDDAIEPTEALDRLIATCEQADVPLVLAVIPQPTGEALAERLANAKSVSVAVHGWAHQNHAGPTEKKQELGPQRPLDEILNELRTGREKLAVLHSQRFIPMLVPPWNRIDPRIPPLLPNIGFEALSTFGPAEPGPIRTINSNVDLIDWHGTRGCVDHSALVNQIVERLGQREPVGILAHHLVHDEAVWTFFEKLFAITRSFNIEWLTGEALLRGSA</sequence>
<keyword evidence="2" id="KW-1185">Reference proteome</keyword>
<gene>
    <name evidence="1" type="ORF">DY251_19865</name>
</gene>
<protein>
    <submittedName>
        <fullName evidence="1">Polysaccharide deacetylase</fullName>
    </submittedName>
</protein>
<dbReference type="InterPro" id="IPR049591">
    <property type="entry name" value="CE4_u4-like"/>
</dbReference>
<dbReference type="AlphaFoldDB" id="A0A371X3Z6"/>
<proteinExistence type="predicted"/>
<dbReference type="CDD" id="cd10928">
    <property type="entry name" value="CE4_u4"/>
    <property type="match status" value="1"/>
</dbReference>
<name>A0A371X3Z6_9HYPH</name>